<dbReference type="EMBL" id="CP136522">
    <property type="protein sequence ID" value="WOT04392.1"/>
    <property type="molecule type" value="Genomic_DNA"/>
</dbReference>
<protein>
    <submittedName>
        <fullName evidence="11">MotA/TolQ/ExbB proton channel family protein</fullName>
    </submittedName>
</protein>
<keyword evidence="5 8" id="KW-0472">Membrane</keyword>
<dbReference type="RefSeq" id="WP_310472023.1">
    <property type="nucleotide sequence ID" value="NZ_CP136522.1"/>
</dbReference>
<keyword evidence="3 8" id="KW-0812">Transmembrane</keyword>
<dbReference type="PANTHER" id="PTHR30625:SF11">
    <property type="entry name" value="MOTA_TOLQ_EXBB PROTON CHANNEL DOMAIN-CONTAINING PROTEIN"/>
    <property type="match status" value="1"/>
</dbReference>
<evidence type="ECO:0000256" key="6">
    <source>
        <dbReference type="RuleBase" id="RU004057"/>
    </source>
</evidence>
<evidence type="ECO:0000313" key="11">
    <source>
        <dbReference type="EMBL" id="WOT04392.1"/>
    </source>
</evidence>
<evidence type="ECO:0000256" key="5">
    <source>
        <dbReference type="ARBA" id="ARBA00023136"/>
    </source>
</evidence>
<feature type="signal peptide" evidence="9">
    <location>
        <begin position="1"/>
        <end position="30"/>
    </location>
</feature>
<sequence length="462" mass="50196">MYINTVKKPTLLAPLVLMMGLLLNTHTVTAEPAEVATPEKLLSITNNAQQQEQQHNQQRLQQFEHTEASLRADFTNLSQQIAQLEQQTAALAETFQLNEERLADKEKALHLATGSLGELFGVVRLSAKELLLEQTVSVASIGAEANIAMVDNIVAAKTLPSKPQLYGLWQAFQQQIQVSGQQQVMNVAVTKRSGETVEQQVLRMGAISLANEAGFLSWDASRSSAMAYGVQPELKPNGTLVADNALLELDVTRGNLLDQLAQAPTLSQRLDNGGIVGRVILGLMVIGLLIGLVQGLHLFTMKRRVNQQLKCVDKPCDKNPLGRILSIYQADNTPNTEAFELRVLEAVMDEQQSLERGLSLVKLFAALAPMLGLLGTVTGMIETFQTITQFGNADPRVMAGGISMALITTVLGLIAAMPLLLVSNVLNTQVESIRNIIEKQGVGLVAERAEQSQLQRQLNEAA</sequence>
<name>A0ABZ0JX11_9GAMM</name>
<evidence type="ECO:0000256" key="7">
    <source>
        <dbReference type="SAM" id="Coils"/>
    </source>
</evidence>
<proteinExistence type="inferred from homology"/>
<feature type="transmembrane region" description="Helical" evidence="8">
    <location>
        <begin position="401"/>
        <end position="426"/>
    </location>
</feature>
<dbReference type="Pfam" id="PF01618">
    <property type="entry name" value="MotA_ExbB"/>
    <property type="match status" value="1"/>
</dbReference>
<feature type="coiled-coil region" evidence="7">
    <location>
        <begin position="67"/>
        <end position="94"/>
    </location>
</feature>
<evidence type="ECO:0000256" key="2">
    <source>
        <dbReference type="ARBA" id="ARBA00022475"/>
    </source>
</evidence>
<keyword evidence="2" id="KW-1003">Cell membrane</keyword>
<evidence type="ECO:0000256" key="3">
    <source>
        <dbReference type="ARBA" id="ARBA00022692"/>
    </source>
</evidence>
<comment type="similarity">
    <text evidence="6">Belongs to the exbB/tolQ family.</text>
</comment>
<dbReference type="InterPro" id="IPR017270">
    <property type="entry name" value="MotA/TolQ/ExbB-rel"/>
</dbReference>
<feature type="transmembrane region" description="Helical" evidence="8">
    <location>
        <begin position="360"/>
        <end position="381"/>
    </location>
</feature>
<evidence type="ECO:0000256" key="9">
    <source>
        <dbReference type="SAM" id="SignalP"/>
    </source>
</evidence>
<feature type="chain" id="PRO_5046055961" evidence="9">
    <location>
        <begin position="31"/>
        <end position="462"/>
    </location>
</feature>
<dbReference type="Proteomes" id="UP001529491">
    <property type="component" value="Chromosome"/>
</dbReference>
<reference evidence="11 12" key="1">
    <citation type="submission" date="2023-10" db="EMBL/GenBank/DDBJ databases">
        <title>Complete genome sequence of Shewanella sp. DAU334.</title>
        <authorList>
            <person name="Lee Y.-S."/>
            <person name="Jeong H.-R."/>
            <person name="Hwang E.-J."/>
            <person name="Choi Y.-L."/>
            <person name="Kim G.-D."/>
        </authorList>
    </citation>
    <scope>NUCLEOTIDE SEQUENCE [LARGE SCALE GENOMIC DNA]</scope>
    <source>
        <strain evidence="11 12">DAU334</strain>
    </source>
</reference>
<evidence type="ECO:0000259" key="10">
    <source>
        <dbReference type="Pfam" id="PF01618"/>
    </source>
</evidence>
<accession>A0ABZ0JX11</accession>
<keyword evidence="12" id="KW-1185">Reference proteome</keyword>
<organism evidence="11 12">
    <name type="scientific">Shewanella youngdeokensis</name>
    <dbReference type="NCBI Taxonomy" id="2999068"/>
    <lineage>
        <taxon>Bacteria</taxon>
        <taxon>Pseudomonadati</taxon>
        <taxon>Pseudomonadota</taxon>
        <taxon>Gammaproteobacteria</taxon>
        <taxon>Alteromonadales</taxon>
        <taxon>Shewanellaceae</taxon>
        <taxon>Shewanella</taxon>
    </lineage>
</organism>
<evidence type="ECO:0000256" key="8">
    <source>
        <dbReference type="SAM" id="Phobius"/>
    </source>
</evidence>
<evidence type="ECO:0000256" key="1">
    <source>
        <dbReference type="ARBA" id="ARBA00004651"/>
    </source>
</evidence>
<comment type="subcellular location">
    <subcellularLocation>
        <location evidence="1">Cell membrane</location>
        <topology evidence="1">Multi-pass membrane protein</topology>
    </subcellularLocation>
    <subcellularLocation>
        <location evidence="6">Membrane</location>
        <topology evidence="6">Multi-pass membrane protein</topology>
    </subcellularLocation>
</comment>
<gene>
    <name evidence="11" type="ORF">RGE70_13825</name>
</gene>
<dbReference type="PIRSF" id="PIRSF037714">
    <property type="entry name" value="TolR"/>
    <property type="match status" value="1"/>
</dbReference>
<feature type="transmembrane region" description="Helical" evidence="8">
    <location>
        <begin position="275"/>
        <end position="299"/>
    </location>
</feature>
<feature type="domain" description="MotA/TolQ/ExbB proton channel" evidence="10">
    <location>
        <begin position="331"/>
        <end position="438"/>
    </location>
</feature>
<keyword evidence="9" id="KW-0732">Signal</keyword>
<keyword evidence="7" id="KW-0175">Coiled coil</keyword>
<dbReference type="InterPro" id="IPR050790">
    <property type="entry name" value="ExbB/TolQ_transport"/>
</dbReference>
<dbReference type="PANTHER" id="PTHR30625">
    <property type="entry name" value="PROTEIN TOLQ"/>
    <property type="match status" value="1"/>
</dbReference>
<keyword evidence="4 8" id="KW-1133">Transmembrane helix</keyword>
<keyword evidence="6" id="KW-0653">Protein transport</keyword>
<evidence type="ECO:0000256" key="4">
    <source>
        <dbReference type="ARBA" id="ARBA00022989"/>
    </source>
</evidence>
<dbReference type="InterPro" id="IPR002898">
    <property type="entry name" value="MotA_ExbB_proton_chnl"/>
</dbReference>
<evidence type="ECO:0000313" key="12">
    <source>
        <dbReference type="Proteomes" id="UP001529491"/>
    </source>
</evidence>
<keyword evidence="6" id="KW-0813">Transport</keyword>